<evidence type="ECO:0000313" key="2">
    <source>
        <dbReference type="Proteomes" id="UP001162483"/>
    </source>
</evidence>
<organism evidence="1 2">
    <name type="scientific">Staurois parvus</name>
    <dbReference type="NCBI Taxonomy" id="386267"/>
    <lineage>
        <taxon>Eukaryota</taxon>
        <taxon>Metazoa</taxon>
        <taxon>Chordata</taxon>
        <taxon>Craniata</taxon>
        <taxon>Vertebrata</taxon>
        <taxon>Euteleostomi</taxon>
        <taxon>Amphibia</taxon>
        <taxon>Batrachia</taxon>
        <taxon>Anura</taxon>
        <taxon>Neobatrachia</taxon>
        <taxon>Ranoidea</taxon>
        <taxon>Ranidae</taxon>
        <taxon>Staurois</taxon>
    </lineage>
</organism>
<dbReference type="EMBL" id="CATNWA010016136">
    <property type="protein sequence ID" value="CAI9590184.1"/>
    <property type="molecule type" value="Genomic_DNA"/>
</dbReference>
<sequence length="49" mass="5567">MQHCFSHPPTILLSMTIRLLQRHQQLQISCNGILAVFDPMHGSGRNLPQ</sequence>
<accession>A0ABN9EZD5</accession>
<dbReference type="Proteomes" id="UP001162483">
    <property type="component" value="Unassembled WGS sequence"/>
</dbReference>
<evidence type="ECO:0000313" key="1">
    <source>
        <dbReference type="EMBL" id="CAI9590184.1"/>
    </source>
</evidence>
<proteinExistence type="predicted"/>
<comment type="caution">
    <text evidence="1">The sequence shown here is derived from an EMBL/GenBank/DDBJ whole genome shotgun (WGS) entry which is preliminary data.</text>
</comment>
<reference evidence="1" key="1">
    <citation type="submission" date="2023-05" db="EMBL/GenBank/DDBJ databases">
        <authorList>
            <person name="Stuckert A."/>
        </authorList>
    </citation>
    <scope>NUCLEOTIDE SEQUENCE</scope>
</reference>
<protein>
    <submittedName>
        <fullName evidence="1">Uncharacterized protein</fullName>
    </submittedName>
</protein>
<gene>
    <name evidence="1" type="ORF">SPARVUS_LOCUS11010945</name>
</gene>
<name>A0ABN9EZD5_9NEOB</name>
<keyword evidence="2" id="KW-1185">Reference proteome</keyword>